<feature type="region of interest" description="Disordered" evidence="1">
    <location>
        <begin position="89"/>
        <end position="116"/>
    </location>
</feature>
<organism evidence="3 4">
    <name type="scientific">Runella slithyformis (strain ATCC 29530 / DSM 19594 / LMG 11500 / NCIMB 11436 / LSU 4)</name>
    <dbReference type="NCBI Taxonomy" id="761193"/>
    <lineage>
        <taxon>Bacteria</taxon>
        <taxon>Pseudomonadati</taxon>
        <taxon>Bacteroidota</taxon>
        <taxon>Cytophagia</taxon>
        <taxon>Cytophagales</taxon>
        <taxon>Spirosomataceae</taxon>
        <taxon>Runella</taxon>
    </lineage>
</organism>
<dbReference type="AlphaFoldDB" id="A0A7U3ZI82"/>
<evidence type="ECO:0000256" key="1">
    <source>
        <dbReference type="SAM" id="MobiDB-lite"/>
    </source>
</evidence>
<proteinExistence type="predicted"/>
<dbReference type="Proteomes" id="UP000000493">
    <property type="component" value="Chromosome"/>
</dbReference>
<reference evidence="3 4" key="2">
    <citation type="journal article" date="2012" name="Stand. Genomic Sci.">
        <title>Complete genome sequence of the aquatic bacterium Runella slithyformis type strain (LSU 4(T)).</title>
        <authorList>
            <person name="Copeland A."/>
            <person name="Zhang X."/>
            <person name="Misra M."/>
            <person name="Lapidus A."/>
            <person name="Nolan M."/>
            <person name="Lucas S."/>
            <person name="Deshpande S."/>
            <person name="Cheng J.F."/>
            <person name="Tapia R."/>
            <person name="Goodwin L.A."/>
            <person name="Pitluck S."/>
            <person name="Liolios K."/>
            <person name="Pagani I."/>
            <person name="Ivanova N."/>
            <person name="Mikhailova N."/>
            <person name="Pati A."/>
            <person name="Chen A."/>
            <person name="Palaniappan K."/>
            <person name="Land M."/>
            <person name="Hauser L."/>
            <person name="Pan C."/>
            <person name="Jeffries C.D."/>
            <person name="Detter J.C."/>
            <person name="Brambilla E.M."/>
            <person name="Rohde M."/>
            <person name="Djao O.D."/>
            <person name="Goker M."/>
            <person name="Sikorski J."/>
            <person name="Tindall B.J."/>
            <person name="Woyke T."/>
            <person name="Bristow J."/>
            <person name="Eisen J.A."/>
            <person name="Markowitz V."/>
            <person name="Hugenholtz P."/>
            <person name="Kyrpides N.C."/>
            <person name="Klenk H.P."/>
            <person name="Mavromatis K."/>
        </authorList>
    </citation>
    <scope>NUCLEOTIDE SEQUENCE [LARGE SCALE GENOMIC DNA]</scope>
    <source>
        <strain evidence="4">ATCC 29530 / DSM 19594 / LMG 11500 / NCIMB 11436 / LSU 4</strain>
    </source>
</reference>
<feature type="transmembrane region" description="Helical" evidence="2">
    <location>
        <begin position="150"/>
        <end position="172"/>
    </location>
</feature>
<dbReference type="EMBL" id="CP002859">
    <property type="protein sequence ID" value="AEI47670.1"/>
    <property type="molecule type" value="Genomic_DNA"/>
</dbReference>
<keyword evidence="2" id="KW-0472">Membrane</keyword>
<gene>
    <name evidence="3" type="ordered locus">Runsl_1243</name>
</gene>
<keyword evidence="2" id="KW-0812">Transmembrane</keyword>
<evidence type="ECO:0000313" key="3">
    <source>
        <dbReference type="EMBL" id="AEI47670.1"/>
    </source>
</evidence>
<reference evidence="4" key="1">
    <citation type="submission" date="2011-06" db="EMBL/GenBank/DDBJ databases">
        <title>The complete genome of chromosome of Runella slithyformis DSM 19594.</title>
        <authorList>
            <consortium name="US DOE Joint Genome Institute (JGI-PGF)"/>
            <person name="Lucas S."/>
            <person name="Han J."/>
            <person name="Lapidus A."/>
            <person name="Bruce D."/>
            <person name="Goodwin L."/>
            <person name="Pitluck S."/>
            <person name="Peters L."/>
            <person name="Kyrpides N."/>
            <person name="Mavromatis K."/>
            <person name="Ivanova N."/>
            <person name="Ovchinnikova G."/>
            <person name="Zhang X."/>
            <person name="Misra M."/>
            <person name="Detter J.C."/>
            <person name="Tapia R."/>
            <person name="Han C."/>
            <person name="Land M."/>
            <person name="Hauser L."/>
            <person name="Markowitz V."/>
            <person name="Cheng J.-F."/>
            <person name="Hugenholtz P."/>
            <person name="Woyke T."/>
            <person name="Wu D."/>
            <person name="Tindall B."/>
            <person name="Faehrich R."/>
            <person name="Brambilla E."/>
            <person name="Klenk H.-P."/>
            <person name="Eisen J.A."/>
        </authorList>
    </citation>
    <scope>NUCLEOTIDE SEQUENCE [LARGE SCALE GENOMIC DNA]</scope>
    <source>
        <strain evidence="4">ATCC 29530 / DSM 19594 / LMG 11500 / NCIMB 11436 / LSU 4</strain>
    </source>
</reference>
<evidence type="ECO:0000313" key="4">
    <source>
        <dbReference type="Proteomes" id="UP000000493"/>
    </source>
</evidence>
<keyword evidence="4" id="KW-1185">Reference proteome</keyword>
<accession>A0A7U3ZI82</accession>
<protein>
    <submittedName>
        <fullName evidence="3">Uncharacterized protein</fullName>
    </submittedName>
</protein>
<name>A0A7U3ZI82_RUNSL</name>
<feature type="compositionally biased region" description="Basic and acidic residues" evidence="1">
    <location>
        <begin position="95"/>
        <end position="116"/>
    </location>
</feature>
<evidence type="ECO:0000256" key="2">
    <source>
        <dbReference type="SAM" id="Phobius"/>
    </source>
</evidence>
<keyword evidence="2" id="KW-1133">Transmembrane helix</keyword>
<dbReference type="RefSeq" id="WP_013926989.1">
    <property type="nucleotide sequence ID" value="NC_015703.1"/>
</dbReference>
<dbReference type="KEGG" id="rsi:Runsl_1243"/>
<sequence>MAELQKGSKITARKDSSVNVLDFPEGKGRVIATFEPLSHVGYAVDETVYYDRTGKNPTSYIEVFYFSEDSFLPVEVGYVDYDSVDVGEPESTINTDDKTPITDDKGNPVDPSKKGEGIVVKGPNGEIIVVLPPEKDTPQKGFPKWKELPIWAKAVIIGVAAVIVIVSGVWIYQQFKKPTKK</sequence>